<keyword evidence="2" id="KW-1185">Reference proteome</keyword>
<evidence type="ECO:0000313" key="1">
    <source>
        <dbReference type="EMBL" id="KAH0592107.1"/>
    </source>
</evidence>
<sequence>MDATKSVLLDGSGAVLLASPNLNRPKLSGVTEKAVVLIEHTETGLGDSLQLAVTNTGAAIQRILFAHVTEATRLKKATAISLLEAESPLLAGITDSEMRRLKLLTDQAKNLLWVTAGDLLNGKTPQMGLAAGLSHALMLEQPALRLMVYDTDKRAEADCAAQNLLQILTSSQMTGSDLEYVENDGTVHMARFVPDTKINAMFQLAQDTSEVVDTTVSKMTGQPIQLAIVHPGQFDQTVFWLYLAQRTVTDQATHHKRIAMRQAH</sequence>
<organism evidence="1 2">
    <name type="scientific">Metarhizium humberi</name>
    <dbReference type="NCBI Taxonomy" id="2596975"/>
    <lineage>
        <taxon>Eukaryota</taxon>
        <taxon>Fungi</taxon>
        <taxon>Dikarya</taxon>
        <taxon>Ascomycota</taxon>
        <taxon>Pezizomycotina</taxon>
        <taxon>Sordariomycetes</taxon>
        <taxon>Hypocreomycetidae</taxon>
        <taxon>Hypocreales</taxon>
        <taxon>Clavicipitaceae</taxon>
        <taxon>Metarhizium</taxon>
    </lineage>
</organism>
<protein>
    <submittedName>
        <fullName evidence="1">Polyketide synthase</fullName>
    </submittedName>
</protein>
<proteinExistence type="predicted"/>
<name>A0A9P8M288_9HYPO</name>
<accession>A0A9P8M288</accession>
<evidence type="ECO:0000313" key="2">
    <source>
        <dbReference type="Proteomes" id="UP000764110"/>
    </source>
</evidence>
<gene>
    <name evidence="1" type="ORF">MHUMG1_10155</name>
</gene>
<dbReference type="Proteomes" id="UP000764110">
    <property type="component" value="Unassembled WGS sequence"/>
</dbReference>
<reference evidence="1 2" key="1">
    <citation type="submission" date="2020-07" db="EMBL/GenBank/DDBJ databases">
        <title>Metarhizium humberi genome.</title>
        <authorList>
            <person name="Lysoe E."/>
        </authorList>
    </citation>
    <scope>NUCLEOTIDE SEQUENCE [LARGE SCALE GENOMIC DNA]</scope>
    <source>
        <strain evidence="1 2">ESALQ1638</strain>
    </source>
</reference>
<dbReference type="Gene3D" id="3.40.50.720">
    <property type="entry name" value="NAD(P)-binding Rossmann-like Domain"/>
    <property type="match status" value="1"/>
</dbReference>
<comment type="caution">
    <text evidence="1">The sequence shown here is derived from an EMBL/GenBank/DDBJ whole genome shotgun (WGS) entry which is preliminary data.</text>
</comment>
<dbReference type="EMBL" id="JACEFI010000037">
    <property type="protein sequence ID" value="KAH0592107.1"/>
    <property type="molecule type" value="Genomic_DNA"/>
</dbReference>
<dbReference type="AlphaFoldDB" id="A0A9P8M288"/>